<reference evidence="2 3" key="1">
    <citation type="submission" date="2019-05" db="EMBL/GenBank/DDBJ databases">
        <title>Another draft genome of Portunus trituberculatus and its Hox gene families provides insights of decapod evolution.</title>
        <authorList>
            <person name="Jeong J.-H."/>
            <person name="Song I."/>
            <person name="Kim S."/>
            <person name="Choi T."/>
            <person name="Kim D."/>
            <person name="Ryu S."/>
            <person name="Kim W."/>
        </authorList>
    </citation>
    <scope>NUCLEOTIDE SEQUENCE [LARGE SCALE GENOMIC DNA]</scope>
    <source>
        <tissue evidence="2">Muscle</tissue>
    </source>
</reference>
<evidence type="ECO:0000313" key="2">
    <source>
        <dbReference type="EMBL" id="MPC92869.1"/>
    </source>
</evidence>
<dbReference type="Proteomes" id="UP000324222">
    <property type="component" value="Unassembled WGS sequence"/>
</dbReference>
<feature type="compositionally biased region" description="Basic and acidic residues" evidence="1">
    <location>
        <begin position="25"/>
        <end position="46"/>
    </location>
</feature>
<protein>
    <submittedName>
        <fullName evidence="2">Uncharacterized protein</fullName>
    </submittedName>
</protein>
<gene>
    <name evidence="2" type="ORF">E2C01_087981</name>
</gene>
<evidence type="ECO:0000313" key="3">
    <source>
        <dbReference type="Proteomes" id="UP000324222"/>
    </source>
</evidence>
<feature type="region of interest" description="Disordered" evidence="1">
    <location>
        <begin position="1"/>
        <end position="48"/>
    </location>
</feature>
<proteinExistence type="predicted"/>
<organism evidence="2 3">
    <name type="scientific">Portunus trituberculatus</name>
    <name type="common">Swimming crab</name>
    <name type="synonym">Neptunus trituberculatus</name>
    <dbReference type="NCBI Taxonomy" id="210409"/>
    <lineage>
        <taxon>Eukaryota</taxon>
        <taxon>Metazoa</taxon>
        <taxon>Ecdysozoa</taxon>
        <taxon>Arthropoda</taxon>
        <taxon>Crustacea</taxon>
        <taxon>Multicrustacea</taxon>
        <taxon>Malacostraca</taxon>
        <taxon>Eumalacostraca</taxon>
        <taxon>Eucarida</taxon>
        <taxon>Decapoda</taxon>
        <taxon>Pleocyemata</taxon>
        <taxon>Brachyura</taxon>
        <taxon>Eubrachyura</taxon>
        <taxon>Portunoidea</taxon>
        <taxon>Portunidae</taxon>
        <taxon>Portuninae</taxon>
        <taxon>Portunus</taxon>
    </lineage>
</organism>
<comment type="caution">
    <text evidence="2">The sequence shown here is derived from an EMBL/GenBank/DDBJ whole genome shotgun (WGS) entry which is preliminary data.</text>
</comment>
<name>A0A5B7JD99_PORTR</name>
<dbReference type="AlphaFoldDB" id="A0A5B7JD99"/>
<sequence>MIARAKTSQRGERQGKSPRFMRCGNGEEGRKPGRNEGRKAGRKEGMIEGMDGWKGVQRKGFVVIKDKLFWEGHQLIDTKNLSVGESSDAGT</sequence>
<keyword evidence="3" id="KW-1185">Reference proteome</keyword>
<accession>A0A5B7JD99</accession>
<evidence type="ECO:0000256" key="1">
    <source>
        <dbReference type="SAM" id="MobiDB-lite"/>
    </source>
</evidence>
<dbReference type="EMBL" id="VSRR010092784">
    <property type="protein sequence ID" value="MPC92869.1"/>
    <property type="molecule type" value="Genomic_DNA"/>
</dbReference>